<name>A0A0L9URD9_PHAAN</name>
<dbReference type="Gramene" id="KOM45328">
    <property type="protein sequence ID" value="KOM45328"/>
    <property type="gene ID" value="LR48_Vigan06g063400"/>
</dbReference>
<accession>A0A0L9URD9</accession>
<gene>
    <name evidence="1" type="ORF">LR48_Vigan06g063400</name>
</gene>
<protein>
    <submittedName>
        <fullName evidence="1">Uncharacterized protein</fullName>
    </submittedName>
</protein>
<dbReference type="AlphaFoldDB" id="A0A0L9URD9"/>
<evidence type="ECO:0000313" key="1">
    <source>
        <dbReference type="EMBL" id="KOM45328.1"/>
    </source>
</evidence>
<dbReference type="Proteomes" id="UP000053144">
    <property type="component" value="Chromosome 6"/>
</dbReference>
<organism evidence="1 2">
    <name type="scientific">Phaseolus angularis</name>
    <name type="common">Azuki bean</name>
    <name type="synonym">Vigna angularis</name>
    <dbReference type="NCBI Taxonomy" id="3914"/>
    <lineage>
        <taxon>Eukaryota</taxon>
        <taxon>Viridiplantae</taxon>
        <taxon>Streptophyta</taxon>
        <taxon>Embryophyta</taxon>
        <taxon>Tracheophyta</taxon>
        <taxon>Spermatophyta</taxon>
        <taxon>Magnoliopsida</taxon>
        <taxon>eudicotyledons</taxon>
        <taxon>Gunneridae</taxon>
        <taxon>Pentapetalae</taxon>
        <taxon>rosids</taxon>
        <taxon>fabids</taxon>
        <taxon>Fabales</taxon>
        <taxon>Fabaceae</taxon>
        <taxon>Papilionoideae</taxon>
        <taxon>50 kb inversion clade</taxon>
        <taxon>NPAAA clade</taxon>
        <taxon>indigoferoid/millettioid clade</taxon>
        <taxon>Phaseoleae</taxon>
        <taxon>Vigna</taxon>
    </lineage>
</organism>
<dbReference type="EMBL" id="CM003376">
    <property type="protein sequence ID" value="KOM45328.1"/>
    <property type="molecule type" value="Genomic_DNA"/>
</dbReference>
<evidence type="ECO:0000313" key="2">
    <source>
        <dbReference type="Proteomes" id="UP000053144"/>
    </source>
</evidence>
<sequence>MRVAGLGQPRTLELGGTCWVALAILGPVLQNHLVLGLDLGPSWSAYTEVPKARGGSSVVGHEGLQARHHNICVAHYYVGLAYAFDDAWSPLDRIPSHGKFVFDSRW</sequence>
<proteinExistence type="predicted"/>
<reference evidence="2" key="1">
    <citation type="journal article" date="2015" name="Proc. Natl. Acad. Sci. U.S.A.">
        <title>Genome sequencing of adzuki bean (Vigna angularis) provides insight into high starch and low fat accumulation and domestication.</title>
        <authorList>
            <person name="Yang K."/>
            <person name="Tian Z."/>
            <person name="Chen C."/>
            <person name="Luo L."/>
            <person name="Zhao B."/>
            <person name="Wang Z."/>
            <person name="Yu L."/>
            <person name="Li Y."/>
            <person name="Sun Y."/>
            <person name="Li W."/>
            <person name="Chen Y."/>
            <person name="Li Y."/>
            <person name="Zhang Y."/>
            <person name="Ai D."/>
            <person name="Zhao J."/>
            <person name="Shang C."/>
            <person name="Ma Y."/>
            <person name="Wu B."/>
            <person name="Wang M."/>
            <person name="Gao L."/>
            <person name="Sun D."/>
            <person name="Zhang P."/>
            <person name="Guo F."/>
            <person name="Wang W."/>
            <person name="Li Y."/>
            <person name="Wang J."/>
            <person name="Varshney R.K."/>
            <person name="Wang J."/>
            <person name="Ling H.Q."/>
            <person name="Wan P."/>
        </authorList>
    </citation>
    <scope>NUCLEOTIDE SEQUENCE</scope>
    <source>
        <strain evidence="2">cv. Jingnong 6</strain>
    </source>
</reference>